<dbReference type="Pfam" id="PF00004">
    <property type="entry name" value="AAA"/>
    <property type="match status" value="1"/>
</dbReference>
<organism evidence="5 6">
    <name type="scientific">Paenibacillus solanacearum</name>
    <dbReference type="NCBI Taxonomy" id="2048548"/>
    <lineage>
        <taxon>Bacteria</taxon>
        <taxon>Bacillati</taxon>
        <taxon>Bacillota</taxon>
        <taxon>Bacilli</taxon>
        <taxon>Bacillales</taxon>
        <taxon>Paenibacillaceae</taxon>
        <taxon>Paenibacillus</taxon>
    </lineage>
</organism>
<dbReference type="AlphaFoldDB" id="A0A916K8E4"/>
<dbReference type="CDD" id="cd19481">
    <property type="entry name" value="RecA-like_protease"/>
    <property type="match status" value="1"/>
</dbReference>
<evidence type="ECO:0000313" key="5">
    <source>
        <dbReference type="EMBL" id="CAG7653145.1"/>
    </source>
</evidence>
<evidence type="ECO:0000256" key="1">
    <source>
        <dbReference type="ARBA" id="ARBA00006914"/>
    </source>
</evidence>
<dbReference type="GO" id="GO:0000502">
    <property type="term" value="C:proteasome complex"/>
    <property type="evidence" value="ECO:0007669"/>
    <property type="project" value="UniProtKB-KW"/>
</dbReference>
<evidence type="ECO:0000256" key="2">
    <source>
        <dbReference type="ARBA" id="ARBA00022741"/>
    </source>
</evidence>
<dbReference type="GO" id="GO:0005524">
    <property type="term" value="F:ATP binding"/>
    <property type="evidence" value="ECO:0007669"/>
    <property type="project" value="UniProtKB-KW"/>
</dbReference>
<dbReference type="EMBL" id="CAJVAS010000088">
    <property type="protein sequence ID" value="CAG7653145.1"/>
    <property type="molecule type" value="Genomic_DNA"/>
</dbReference>
<dbReference type="Proteomes" id="UP000693672">
    <property type="component" value="Unassembled WGS sequence"/>
</dbReference>
<keyword evidence="3" id="KW-0067">ATP-binding</keyword>
<dbReference type="InterPro" id="IPR050221">
    <property type="entry name" value="26S_Proteasome_ATPase"/>
</dbReference>
<evidence type="ECO:0000259" key="4">
    <source>
        <dbReference type="SMART" id="SM00382"/>
    </source>
</evidence>
<reference evidence="5" key="1">
    <citation type="submission" date="2021-06" db="EMBL/GenBank/DDBJ databases">
        <authorList>
            <person name="Criscuolo A."/>
        </authorList>
    </citation>
    <scope>NUCLEOTIDE SEQUENCE</scope>
    <source>
        <strain evidence="5">CIP111600</strain>
    </source>
</reference>
<gene>
    <name evidence="5" type="primary">mpa</name>
    <name evidence="5" type="ORF">PAESOLCIP111_06712</name>
</gene>
<dbReference type="InterPro" id="IPR003959">
    <property type="entry name" value="ATPase_AAA_core"/>
</dbReference>
<comment type="caution">
    <text evidence="5">The sequence shown here is derived from an EMBL/GenBank/DDBJ whole genome shotgun (WGS) entry which is preliminary data.</text>
</comment>
<dbReference type="InterPro" id="IPR003593">
    <property type="entry name" value="AAA+_ATPase"/>
</dbReference>
<evidence type="ECO:0000256" key="3">
    <source>
        <dbReference type="ARBA" id="ARBA00022840"/>
    </source>
</evidence>
<proteinExistence type="inferred from homology"/>
<dbReference type="GO" id="GO:0016887">
    <property type="term" value="F:ATP hydrolysis activity"/>
    <property type="evidence" value="ECO:0007669"/>
    <property type="project" value="InterPro"/>
</dbReference>
<evidence type="ECO:0000313" key="6">
    <source>
        <dbReference type="Proteomes" id="UP000693672"/>
    </source>
</evidence>
<keyword evidence="5" id="KW-0647">Proteasome</keyword>
<sequence>MEYNDRFWEDNMRIKAIDDYSVNLGELTVNLDDILMQAEQSQGDVFDCAISLIKHLVADRFTGTVRDSKTDLEIKRVLKEFVSLGRTSRELTISIEPLKGGTLNVNFDANVFEEVIQLPQTAVQQRYQRLVGLDELKNKIRKEASVWLAPEALEKWSHRHHSKVIHALSIFRDRYPFFIFEGDVGTGKTEFAETFGDDIARSIQKQVLLARVSMKSRGNGVVGEMSKLISKVFADASSLAEKYKTPVILLLDEADSLAQSREENQMHHEDRAGVNALIQGIDKVRNSQYPVMVVFCTNRVQSLDPAIKRRAAMIHNFVRPNGVQRIHVFEKYLKDLGIQDKEIEHLAEITGDVDGRNFGFTYSDLVTRLIPEVVLSAFPDQKVTFNIVMDTVGRIQATPPFRESK</sequence>
<comment type="similarity">
    <text evidence="1">Belongs to the AAA ATPase family.</text>
</comment>
<dbReference type="PANTHER" id="PTHR23073">
    <property type="entry name" value="26S PROTEASOME REGULATORY SUBUNIT"/>
    <property type="match status" value="1"/>
</dbReference>
<feature type="domain" description="AAA+ ATPase" evidence="4">
    <location>
        <begin position="174"/>
        <end position="321"/>
    </location>
</feature>
<keyword evidence="6" id="KW-1185">Reference proteome</keyword>
<name>A0A916K8E4_9BACL</name>
<keyword evidence="2" id="KW-0547">Nucleotide-binding</keyword>
<dbReference type="SMART" id="SM00382">
    <property type="entry name" value="AAA"/>
    <property type="match status" value="1"/>
</dbReference>
<protein>
    <submittedName>
        <fullName evidence="5">Proteasome-associated ATPase</fullName>
    </submittedName>
</protein>
<accession>A0A916K8E4</accession>
<dbReference type="RefSeq" id="WP_246627765.1">
    <property type="nucleotide sequence ID" value="NZ_CAJVAS010000088.1"/>
</dbReference>